<name>X1KUK9_9ZZZZ</name>
<dbReference type="AlphaFoldDB" id="X1KUK9"/>
<protein>
    <submittedName>
        <fullName evidence="2">Uncharacterized protein</fullName>
    </submittedName>
</protein>
<keyword evidence="1" id="KW-1133">Transmembrane helix</keyword>
<organism evidence="2">
    <name type="scientific">marine sediment metagenome</name>
    <dbReference type="NCBI Taxonomy" id="412755"/>
    <lineage>
        <taxon>unclassified sequences</taxon>
        <taxon>metagenomes</taxon>
        <taxon>ecological metagenomes</taxon>
    </lineage>
</organism>
<feature type="transmembrane region" description="Helical" evidence="1">
    <location>
        <begin position="293"/>
        <end position="310"/>
    </location>
</feature>
<evidence type="ECO:0000256" key="1">
    <source>
        <dbReference type="SAM" id="Phobius"/>
    </source>
</evidence>
<dbReference type="EMBL" id="BARV01001248">
    <property type="protein sequence ID" value="GAH93844.1"/>
    <property type="molecule type" value="Genomic_DNA"/>
</dbReference>
<gene>
    <name evidence="2" type="ORF">S06H3_03737</name>
</gene>
<evidence type="ECO:0000313" key="2">
    <source>
        <dbReference type="EMBL" id="GAH93844.1"/>
    </source>
</evidence>
<keyword evidence="1" id="KW-0472">Membrane</keyword>
<accession>X1KUK9</accession>
<sequence length="314" mass="36332">GYFFDCDTLEGIGYSAPKTIGQISKDDWIIFHLKGDFDDKIVEITTDETEGKFCMWFKSERTASTLTKIKLKSFKTKIAFDWFIVPKVCELGSCSNCETYDSCVEAGCFWEYSLYMCQIGQCYHCVEPYEPDPEECSAFYKCQYCMTQETCEAQLNCEWVDRGLGTKCYMKEPTMPPEQVAWEVPGLEDCSELTGVERWLCEIRNFIAGIFRPTQAKVDALYQTFANFQSRFPFNYIGAMNFFFTDLKNSLDEEKGIPVKILGQEGNVDFSFWEKTTTIGGLGETFKNVLKDFTTFIIFLGWFAWLISAIRRFW</sequence>
<proteinExistence type="predicted"/>
<feature type="non-terminal residue" evidence="2">
    <location>
        <position position="1"/>
    </location>
</feature>
<comment type="caution">
    <text evidence="2">The sequence shown here is derived from an EMBL/GenBank/DDBJ whole genome shotgun (WGS) entry which is preliminary data.</text>
</comment>
<reference evidence="2" key="1">
    <citation type="journal article" date="2014" name="Front. Microbiol.">
        <title>High frequency of phylogenetically diverse reductive dehalogenase-homologous genes in deep subseafloor sedimentary metagenomes.</title>
        <authorList>
            <person name="Kawai M."/>
            <person name="Futagami T."/>
            <person name="Toyoda A."/>
            <person name="Takaki Y."/>
            <person name="Nishi S."/>
            <person name="Hori S."/>
            <person name="Arai W."/>
            <person name="Tsubouchi T."/>
            <person name="Morono Y."/>
            <person name="Uchiyama I."/>
            <person name="Ito T."/>
            <person name="Fujiyama A."/>
            <person name="Inagaki F."/>
            <person name="Takami H."/>
        </authorList>
    </citation>
    <scope>NUCLEOTIDE SEQUENCE</scope>
    <source>
        <strain evidence="2">Expedition CK06-06</strain>
    </source>
</reference>
<keyword evidence="1" id="KW-0812">Transmembrane</keyword>